<keyword evidence="5" id="KW-0998">Cell outer membrane</keyword>
<evidence type="ECO:0000256" key="4">
    <source>
        <dbReference type="ARBA" id="ARBA00023136"/>
    </source>
</evidence>
<evidence type="ECO:0000256" key="2">
    <source>
        <dbReference type="ARBA" id="ARBA00006275"/>
    </source>
</evidence>
<dbReference type="InterPro" id="IPR012944">
    <property type="entry name" value="SusD_RagB_dom"/>
</dbReference>
<dbReference type="InterPro" id="IPR011990">
    <property type="entry name" value="TPR-like_helical_dom_sf"/>
</dbReference>
<protein>
    <submittedName>
        <fullName evidence="8">RagB/SusD family nutrient uptake outer membrane protein</fullName>
    </submittedName>
</protein>
<feature type="domain" description="SusD-like N-terminal" evidence="7">
    <location>
        <begin position="25"/>
        <end position="232"/>
    </location>
</feature>
<comment type="similarity">
    <text evidence="2">Belongs to the SusD family.</text>
</comment>
<keyword evidence="4" id="KW-0472">Membrane</keyword>
<dbReference type="Pfam" id="PF07980">
    <property type="entry name" value="SusD_RagB"/>
    <property type="match status" value="1"/>
</dbReference>
<evidence type="ECO:0000313" key="9">
    <source>
        <dbReference type="Proteomes" id="UP000772618"/>
    </source>
</evidence>
<evidence type="ECO:0000256" key="5">
    <source>
        <dbReference type="ARBA" id="ARBA00023237"/>
    </source>
</evidence>
<dbReference type="Gene3D" id="1.25.40.390">
    <property type="match status" value="1"/>
</dbReference>
<name>A0ABS5VR51_9BACT</name>
<dbReference type="SUPFAM" id="SSF48452">
    <property type="entry name" value="TPR-like"/>
    <property type="match status" value="1"/>
</dbReference>
<reference evidence="8 9" key="1">
    <citation type="submission" date="2021-05" db="EMBL/GenBank/DDBJ databases">
        <title>A Polyphasic approach of four new species of the genus Ohtaekwangia: Ohtaekwangia histidinii sp. nov., Ohtaekwangia cretensis sp. nov., Ohtaekwangia indiensis sp. nov., Ohtaekwangia reichenbachii sp. nov. from diverse environment.</title>
        <authorList>
            <person name="Octaviana S."/>
        </authorList>
    </citation>
    <scope>NUCLEOTIDE SEQUENCE [LARGE SCALE GENOMIC DNA]</scope>
    <source>
        <strain evidence="8 9">PWU20</strain>
    </source>
</reference>
<comment type="subcellular location">
    <subcellularLocation>
        <location evidence="1">Cell outer membrane</location>
    </subcellularLocation>
</comment>
<evidence type="ECO:0000313" key="8">
    <source>
        <dbReference type="EMBL" id="MBT1703935.1"/>
    </source>
</evidence>
<gene>
    <name evidence="8" type="ORF">KK060_11625</name>
</gene>
<accession>A0ABS5VR51</accession>
<keyword evidence="9" id="KW-1185">Reference proteome</keyword>
<dbReference type="EMBL" id="JAHESD010000022">
    <property type="protein sequence ID" value="MBT1703935.1"/>
    <property type="molecule type" value="Genomic_DNA"/>
</dbReference>
<dbReference type="InterPro" id="IPR002052">
    <property type="entry name" value="DNA_methylase_N6_adenine_CS"/>
</dbReference>
<comment type="caution">
    <text evidence="8">The sequence shown here is derived from an EMBL/GenBank/DDBJ whole genome shotgun (WGS) entry which is preliminary data.</text>
</comment>
<dbReference type="PROSITE" id="PS00092">
    <property type="entry name" value="N6_MTASE"/>
    <property type="match status" value="1"/>
</dbReference>
<proteinExistence type="inferred from homology"/>
<evidence type="ECO:0000259" key="7">
    <source>
        <dbReference type="Pfam" id="PF14322"/>
    </source>
</evidence>
<sequence>MKSSRFSKYILLIAISIAPFYSCEDYLDVNPITEVGPDKVFSDSEGAMQALVSAYAALGGDNAYGIRLSMYYPYDNDEMMGQSGNNADNERRDIAHYNVQAGNTQLASPYDQLYRGIERANICIYYVPKMESYNNGSEQEKAELRRIYGEALTLRAQFYYELVRNWGDVSAQFEPSSFYTGPRSKVDRDVIYDRILADLEEAATLVPWRGDVPADERITQGAVRALRARIALAAGGYSLRWDQMKRRADYRNLYEIARSETKKIIDEGRHDLNPSFQAVFKDYICGHKLEPNGEIIWEVAMAGGGPSTGDSKLGYYNGPRANGKGNGALTVLPTTFYAFDPADSRRDVTCAAYDIDVNKNVTARQLNAIVDGKYRRDWVTPDVFESNGQYFGLNWVMIRYSDVLLMFAEAENELNNGPTADAINAFEKVRLRAFGGDAALIGTTPADYNGFFEAIKNERMLELCGEGVRKYDLIRWNILGQRLTEVKKQMEDLVAGNPPYQNIPSVMYYQPQSKTMNWVTSLYSPSPTTAPSGATSINWRSSTIKTTLIDVLGYAFTPNKSELLPFHTSTLEANPELGGNNYGY</sequence>
<dbReference type="InterPro" id="IPR033985">
    <property type="entry name" value="SusD-like_N"/>
</dbReference>
<evidence type="ECO:0000256" key="1">
    <source>
        <dbReference type="ARBA" id="ARBA00004442"/>
    </source>
</evidence>
<dbReference type="Pfam" id="PF14322">
    <property type="entry name" value="SusD-like_3"/>
    <property type="match status" value="1"/>
</dbReference>
<keyword evidence="3" id="KW-0732">Signal</keyword>
<dbReference type="Proteomes" id="UP000772618">
    <property type="component" value="Unassembled WGS sequence"/>
</dbReference>
<feature type="domain" description="RagB/SusD" evidence="6">
    <location>
        <begin position="382"/>
        <end position="584"/>
    </location>
</feature>
<evidence type="ECO:0000259" key="6">
    <source>
        <dbReference type="Pfam" id="PF07980"/>
    </source>
</evidence>
<evidence type="ECO:0000256" key="3">
    <source>
        <dbReference type="ARBA" id="ARBA00022729"/>
    </source>
</evidence>
<dbReference type="RefSeq" id="WP_254153896.1">
    <property type="nucleotide sequence ID" value="NZ_JAHESD010000022.1"/>
</dbReference>
<organism evidence="8 9">
    <name type="scientific">Chryseosolibacter indicus</name>
    <dbReference type="NCBI Taxonomy" id="2782351"/>
    <lineage>
        <taxon>Bacteria</taxon>
        <taxon>Pseudomonadati</taxon>
        <taxon>Bacteroidota</taxon>
        <taxon>Cytophagia</taxon>
        <taxon>Cytophagales</taxon>
        <taxon>Chryseotaleaceae</taxon>
        <taxon>Chryseosolibacter</taxon>
    </lineage>
</organism>